<feature type="transmembrane region" description="Helical" evidence="7">
    <location>
        <begin position="158"/>
        <end position="178"/>
    </location>
</feature>
<evidence type="ECO:0000256" key="7">
    <source>
        <dbReference type="SAM" id="Phobius"/>
    </source>
</evidence>
<evidence type="ECO:0000256" key="5">
    <source>
        <dbReference type="ARBA" id="ARBA00022989"/>
    </source>
</evidence>
<dbReference type="SUPFAM" id="SSF161111">
    <property type="entry name" value="Cation efflux protein transmembrane domain-like"/>
    <property type="match status" value="1"/>
</dbReference>
<evidence type="ECO:0000256" key="3">
    <source>
        <dbReference type="ARBA" id="ARBA00022448"/>
    </source>
</evidence>
<dbReference type="PANTHER" id="PTHR43840:SF15">
    <property type="entry name" value="MITOCHONDRIAL METAL TRANSPORTER 1-RELATED"/>
    <property type="match status" value="1"/>
</dbReference>
<dbReference type="InterPro" id="IPR002524">
    <property type="entry name" value="Cation_efflux"/>
</dbReference>
<evidence type="ECO:0000313" key="10">
    <source>
        <dbReference type="EMBL" id="MDR6555548.1"/>
    </source>
</evidence>
<evidence type="ECO:0000256" key="6">
    <source>
        <dbReference type="ARBA" id="ARBA00023136"/>
    </source>
</evidence>
<dbReference type="NCBIfam" id="TIGR01297">
    <property type="entry name" value="CDF"/>
    <property type="match status" value="1"/>
</dbReference>
<dbReference type="InterPro" id="IPR058533">
    <property type="entry name" value="Cation_efflux_TM"/>
</dbReference>
<evidence type="ECO:0000256" key="1">
    <source>
        <dbReference type="ARBA" id="ARBA00004141"/>
    </source>
</evidence>
<dbReference type="InterPro" id="IPR050291">
    <property type="entry name" value="CDF_Transporter"/>
</dbReference>
<dbReference type="RefSeq" id="WP_310502857.1">
    <property type="nucleotide sequence ID" value="NZ_JAVDSB010000032.1"/>
</dbReference>
<gene>
    <name evidence="10" type="ORF">J2736_006810</name>
</gene>
<dbReference type="Proteomes" id="UP001267290">
    <property type="component" value="Unassembled WGS sequence"/>
</dbReference>
<keyword evidence="4 7" id="KW-0812">Transmembrane</keyword>
<reference evidence="10 11" key="1">
    <citation type="submission" date="2023-07" db="EMBL/GenBank/DDBJ databases">
        <title>Sorghum-associated microbial communities from plants grown in Nebraska, USA.</title>
        <authorList>
            <person name="Schachtman D."/>
        </authorList>
    </citation>
    <scope>NUCLEOTIDE SEQUENCE [LARGE SCALE GENOMIC DNA]</scope>
    <source>
        <strain evidence="10 11">CC258</strain>
    </source>
</reference>
<feature type="domain" description="Cation efflux protein transmembrane" evidence="8">
    <location>
        <begin position="18"/>
        <end position="210"/>
    </location>
</feature>
<keyword evidence="6 7" id="KW-0472">Membrane</keyword>
<evidence type="ECO:0000256" key="2">
    <source>
        <dbReference type="ARBA" id="ARBA00008114"/>
    </source>
</evidence>
<keyword evidence="11" id="KW-1185">Reference proteome</keyword>
<dbReference type="InterPro" id="IPR027470">
    <property type="entry name" value="Cation_efflux_CTD"/>
</dbReference>
<evidence type="ECO:0000313" key="11">
    <source>
        <dbReference type="Proteomes" id="UP001267290"/>
    </source>
</evidence>
<dbReference type="Gene3D" id="1.20.1510.10">
    <property type="entry name" value="Cation efflux protein transmembrane domain"/>
    <property type="match status" value="1"/>
</dbReference>
<feature type="transmembrane region" description="Helical" evidence="7">
    <location>
        <begin position="12"/>
        <end position="32"/>
    </location>
</feature>
<dbReference type="InterPro" id="IPR036837">
    <property type="entry name" value="Cation_efflux_CTD_sf"/>
</dbReference>
<keyword evidence="3" id="KW-0813">Transport</keyword>
<organism evidence="10 11">
    <name type="scientific">Paenibacillus qinlingensis</name>
    <dbReference type="NCBI Taxonomy" id="1837343"/>
    <lineage>
        <taxon>Bacteria</taxon>
        <taxon>Bacillati</taxon>
        <taxon>Bacillota</taxon>
        <taxon>Bacilli</taxon>
        <taxon>Bacillales</taxon>
        <taxon>Paenibacillaceae</taxon>
        <taxon>Paenibacillus</taxon>
    </lineage>
</organism>
<feature type="transmembrane region" description="Helical" evidence="7">
    <location>
        <begin position="184"/>
        <end position="205"/>
    </location>
</feature>
<dbReference type="SUPFAM" id="SSF160240">
    <property type="entry name" value="Cation efflux protein cytoplasmic domain-like"/>
    <property type="match status" value="1"/>
</dbReference>
<feature type="domain" description="Cation efflux protein cytoplasmic" evidence="9">
    <location>
        <begin position="218"/>
        <end position="295"/>
    </location>
</feature>
<keyword evidence="5 7" id="KW-1133">Transmembrane helix</keyword>
<evidence type="ECO:0000256" key="4">
    <source>
        <dbReference type="ARBA" id="ARBA00022692"/>
    </source>
</evidence>
<name>A0ABU1P784_9BACL</name>
<dbReference type="InterPro" id="IPR027469">
    <property type="entry name" value="Cation_efflux_TMD_sf"/>
</dbReference>
<dbReference type="EMBL" id="JAVDSB010000032">
    <property type="protein sequence ID" value="MDR6555548.1"/>
    <property type="molecule type" value="Genomic_DNA"/>
</dbReference>
<comment type="subcellular location">
    <subcellularLocation>
        <location evidence="1">Membrane</location>
        <topology evidence="1">Multi-pass membrane protein</topology>
    </subcellularLocation>
</comment>
<evidence type="ECO:0000259" key="8">
    <source>
        <dbReference type="Pfam" id="PF01545"/>
    </source>
</evidence>
<evidence type="ECO:0000259" key="9">
    <source>
        <dbReference type="Pfam" id="PF16916"/>
    </source>
</evidence>
<protein>
    <submittedName>
        <fullName evidence="10">Cation diffusion facilitator family transporter</fullName>
    </submittedName>
</protein>
<dbReference type="PANTHER" id="PTHR43840">
    <property type="entry name" value="MITOCHONDRIAL METAL TRANSPORTER 1-RELATED"/>
    <property type="match status" value="1"/>
</dbReference>
<proteinExistence type="inferred from homology"/>
<comment type="caution">
    <text evidence="10">The sequence shown here is derived from an EMBL/GenBank/DDBJ whole genome shotgun (WGS) entry which is preliminary data.</text>
</comment>
<comment type="similarity">
    <text evidence="2">Belongs to the cation diffusion facilitator (CDF) transporter (TC 2.A.4) family.</text>
</comment>
<accession>A0ABU1P784</accession>
<feature type="transmembrane region" description="Helical" evidence="7">
    <location>
        <begin position="79"/>
        <end position="99"/>
    </location>
</feature>
<dbReference type="Pfam" id="PF16916">
    <property type="entry name" value="ZT_dimer"/>
    <property type="match status" value="1"/>
</dbReference>
<feature type="transmembrane region" description="Helical" evidence="7">
    <location>
        <begin position="111"/>
        <end position="127"/>
    </location>
</feature>
<dbReference type="Gene3D" id="3.30.70.1350">
    <property type="entry name" value="Cation efflux protein, cytoplasmic domain"/>
    <property type="match status" value="1"/>
</dbReference>
<dbReference type="Pfam" id="PF01545">
    <property type="entry name" value="Cation_efflux"/>
    <property type="match status" value="1"/>
</dbReference>
<sequence length="317" mass="34310">MNDEGFQKTEYGFWGGMIVLSVLACLLGMIGFKANSLSLVAAAAQSAAGACLLADAGNRIRSMSVQLAGTSMGGLDKQLSVGSILLIVLIFVIGAELGILSIKSVFNPTEFNSTIMTLANLVFLLLAKEAMFQFLRRLGKQAGTEEFIANARRRRSDIYSSIVVVAGVVLSMLAHAAGSTVYSYVDALTGLIVAFLIGKIAYSLIGKSVSTTAVKILHEEETADFVQTVQKIHGVITVDDLNAREHGHYVVINVTISVNPRLSVWEGHEVSKKIKQQLMKQYHHVTHVFTHVNPYDAGYPYKQQADVEASELPAVLH</sequence>